<dbReference type="GO" id="GO:0000981">
    <property type="term" value="F:DNA-binding transcription factor activity, RNA polymerase II-specific"/>
    <property type="evidence" value="ECO:0007669"/>
    <property type="project" value="TreeGrafter"/>
</dbReference>
<comment type="similarity">
    <text evidence="1 5">Belongs to the E2F/DP family.</text>
</comment>
<evidence type="ECO:0000256" key="5">
    <source>
        <dbReference type="RuleBase" id="RU003796"/>
    </source>
</evidence>
<dbReference type="PANTHER" id="PTHR12081:SF18">
    <property type="entry name" value="TRANSCRIPTION FACTOR E2F2-RELATED"/>
    <property type="match status" value="1"/>
</dbReference>
<name>A0A3Q3X797_MOLML</name>
<dbReference type="InterPro" id="IPR036388">
    <property type="entry name" value="WH-like_DNA-bd_sf"/>
</dbReference>
<dbReference type="InterPro" id="IPR015633">
    <property type="entry name" value="E2F"/>
</dbReference>
<protein>
    <recommendedName>
        <fullName evidence="6">E2F/DP family winged-helix DNA-binding domain-containing protein</fullName>
    </recommendedName>
</protein>
<dbReference type="InterPro" id="IPR036390">
    <property type="entry name" value="WH_DNA-bd_sf"/>
</dbReference>
<dbReference type="InterPro" id="IPR003316">
    <property type="entry name" value="E2F_WHTH_DNA-bd_dom"/>
</dbReference>
<dbReference type="SUPFAM" id="SSF46785">
    <property type="entry name" value="Winged helix' DNA-binding domain"/>
    <property type="match status" value="1"/>
</dbReference>
<dbReference type="Pfam" id="PF02319">
    <property type="entry name" value="WHD_E2F_TDP"/>
    <property type="match status" value="1"/>
</dbReference>
<dbReference type="Proteomes" id="UP000261620">
    <property type="component" value="Unplaced"/>
</dbReference>
<dbReference type="Ensembl" id="ENSMMOT00000021650.1">
    <property type="protein sequence ID" value="ENSMMOP00000021294.1"/>
    <property type="gene ID" value="ENSMMOG00000016194.1"/>
</dbReference>
<evidence type="ECO:0000259" key="6">
    <source>
        <dbReference type="SMART" id="SM01372"/>
    </source>
</evidence>
<keyword evidence="3 5" id="KW-0238">DNA-binding</keyword>
<proteinExistence type="inferred from homology"/>
<evidence type="ECO:0000256" key="3">
    <source>
        <dbReference type="ARBA" id="ARBA00023125"/>
    </source>
</evidence>
<keyword evidence="4 5" id="KW-0804">Transcription</keyword>
<dbReference type="GO" id="GO:0090575">
    <property type="term" value="C:RNA polymerase II transcription regulator complex"/>
    <property type="evidence" value="ECO:0007669"/>
    <property type="project" value="TreeGrafter"/>
</dbReference>
<keyword evidence="5" id="KW-0539">Nucleus</keyword>
<dbReference type="Gene3D" id="1.10.10.10">
    <property type="entry name" value="Winged helix-like DNA-binding domain superfamily/Winged helix DNA-binding domain"/>
    <property type="match status" value="1"/>
</dbReference>
<comment type="subcellular location">
    <subcellularLocation>
        <location evidence="5">Nucleus</location>
    </subcellularLocation>
</comment>
<dbReference type="SMART" id="SM01372">
    <property type="entry name" value="E2F_TDP"/>
    <property type="match status" value="1"/>
</dbReference>
<dbReference type="PANTHER" id="PTHR12081">
    <property type="entry name" value="TRANSCRIPTION FACTOR E2F"/>
    <property type="match status" value="1"/>
</dbReference>
<sequence>NEPASRAETRPAGTPTTHRSLCLLTKKFVRLLQEAEGGVLDLKQAVKILAVGRKRRIYDITNVLEGIGVISKIPKNFVKWK</sequence>
<accession>A0A3Q3X797</accession>
<dbReference type="STRING" id="94237.ENSMMOP00000021294"/>
<evidence type="ECO:0000256" key="2">
    <source>
        <dbReference type="ARBA" id="ARBA00023015"/>
    </source>
</evidence>
<dbReference type="AlphaFoldDB" id="A0A3Q3X797"/>
<dbReference type="GO" id="GO:0000978">
    <property type="term" value="F:RNA polymerase II cis-regulatory region sequence-specific DNA binding"/>
    <property type="evidence" value="ECO:0007669"/>
    <property type="project" value="InterPro"/>
</dbReference>
<evidence type="ECO:0000313" key="8">
    <source>
        <dbReference type="Proteomes" id="UP000261620"/>
    </source>
</evidence>
<evidence type="ECO:0000256" key="4">
    <source>
        <dbReference type="ARBA" id="ARBA00023163"/>
    </source>
</evidence>
<dbReference type="FunFam" id="1.10.10.10:FF:000008">
    <property type="entry name" value="E2F transcription factor 1"/>
    <property type="match status" value="1"/>
</dbReference>
<feature type="domain" description="E2F/DP family winged-helix DNA-binding" evidence="6">
    <location>
        <begin position="16"/>
        <end position="81"/>
    </location>
</feature>
<keyword evidence="2 5" id="KW-0805">Transcription regulation</keyword>
<keyword evidence="8" id="KW-1185">Reference proteome</keyword>
<reference evidence="7" key="2">
    <citation type="submission" date="2025-09" db="UniProtKB">
        <authorList>
            <consortium name="Ensembl"/>
        </authorList>
    </citation>
    <scope>IDENTIFICATION</scope>
</reference>
<evidence type="ECO:0000313" key="7">
    <source>
        <dbReference type="Ensembl" id="ENSMMOP00000021294.1"/>
    </source>
</evidence>
<organism evidence="7 8">
    <name type="scientific">Mola mola</name>
    <name type="common">Ocean sunfish</name>
    <name type="synonym">Tetraodon mola</name>
    <dbReference type="NCBI Taxonomy" id="94237"/>
    <lineage>
        <taxon>Eukaryota</taxon>
        <taxon>Metazoa</taxon>
        <taxon>Chordata</taxon>
        <taxon>Craniata</taxon>
        <taxon>Vertebrata</taxon>
        <taxon>Euteleostomi</taxon>
        <taxon>Actinopterygii</taxon>
        <taxon>Neopterygii</taxon>
        <taxon>Teleostei</taxon>
        <taxon>Neoteleostei</taxon>
        <taxon>Acanthomorphata</taxon>
        <taxon>Eupercaria</taxon>
        <taxon>Tetraodontiformes</taxon>
        <taxon>Molidae</taxon>
        <taxon>Mola</taxon>
    </lineage>
</organism>
<dbReference type="OMA" id="MPEQNPK"/>
<reference evidence="7" key="1">
    <citation type="submission" date="2025-08" db="UniProtKB">
        <authorList>
            <consortium name="Ensembl"/>
        </authorList>
    </citation>
    <scope>IDENTIFICATION</scope>
</reference>
<evidence type="ECO:0000256" key="1">
    <source>
        <dbReference type="ARBA" id="ARBA00010940"/>
    </source>
</evidence>